<dbReference type="InterPro" id="IPR041649">
    <property type="entry name" value="NepR"/>
</dbReference>
<protein>
    <recommendedName>
        <fullName evidence="2">Anti-sigma factor NepR domain-containing protein</fullName>
    </recommendedName>
</protein>
<feature type="region of interest" description="Disordered" evidence="1">
    <location>
        <begin position="1"/>
        <end position="22"/>
    </location>
</feature>
<keyword evidence="4" id="KW-1185">Reference proteome</keyword>
<evidence type="ECO:0000256" key="1">
    <source>
        <dbReference type="SAM" id="MobiDB-lite"/>
    </source>
</evidence>
<proteinExistence type="predicted"/>
<evidence type="ECO:0000313" key="4">
    <source>
        <dbReference type="Proteomes" id="UP000788153"/>
    </source>
</evidence>
<gene>
    <name evidence="3" type="ORF">FHT01_000348</name>
</gene>
<sequence length="54" mass="6067">MEPAKNKAIEPRKTASAKVHRKDKDVGDALRAVYREAIDETIPDEMMTLLDKLG</sequence>
<dbReference type="EMBL" id="JAASQP010000001">
    <property type="protein sequence ID" value="NIJ22806.1"/>
    <property type="molecule type" value="Genomic_DNA"/>
</dbReference>
<evidence type="ECO:0000259" key="2">
    <source>
        <dbReference type="Pfam" id="PF18557"/>
    </source>
</evidence>
<dbReference type="RefSeq" id="WP_244935314.1">
    <property type="nucleotide sequence ID" value="NZ_BAAAEV010000001.1"/>
</dbReference>
<organism evidence="3 4">
    <name type="scientific">Sphingomonas japonica</name>
    <dbReference type="NCBI Taxonomy" id="511662"/>
    <lineage>
        <taxon>Bacteria</taxon>
        <taxon>Pseudomonadati</taxon>
        <taxon>Pseudomonadota</taxon>
        <taxon>Alphaproteobacteria</taxon>
        <taxon>Sphingomonadales</taxon>
        <taxon>Sphingomonadaceae</taxon>
        <taxon>Sphingomonas</taxon>
    </lineage>
</organism>
<evidence type="ECO:0000313" key="3">
    <source>
        <dbReference type="EMBL" id="NIJ22806.1"/>
    </source>
</evidence>
<dbReference type="Proteomes" id="UP000788153">
    <property type="component" value="Unassembled WGS sequence"/>
</dbReference>
<accession>A0ABX0TZ90</accession>
<feature type="compositionally biased region" description="Basic and acidic residues" evidence="1">
    <location>
        <begin position="1"/>
        <end position="13"/>
    </location>
</feature>
<reference evidence="3 4" key="1">
    <citation type="submission" date="2020-03" db="EMBL/GenBank/DDBJ databases">
        <title>Genomic Encyclopedia of Type Strains, Phase IV (KMG-IV): sequencing the most valuable type-strain genomes for metagenomic binning, comparative biology and taxonomic classification.</title>
        <authorList>
            <person name="Goeker M."/>
        </authorList>
    </citation>
    <scope>NUCLEOTIDE SEQUENCE [LARGE SCALE GENOMIC DNA]</scope>
    <source>
        <strain evidence="3 4">DSM 22753</strain>
    </source>
</reference>
<name>A0ABX0TZ90_9SPHN</name>
<feature type="domain" description="Anti-sigma factor NepR" evidence="2">
    <location>
        <begin position="24"/>
        <end position="53"/>
    </location>
</feature>
<comment type="caution">
    <text evidence="3">The sequence shown here is derived from an EMBL/GenBank/DDBJ whole genome shotgun (WGS) entry which is preliminary data.</text>
</comment>
<dbReference type="Pfam" id="PF18557">
    <property type="entry name" value="NepR"/>
    <property type="match status" value="1"/>
</dbReference>